<dbReference type="EMBL" id="JWZX01002521">
    <property type="protein sequence ID" value="KOO28732.1"/>
    <property type="molecule type" value="Genomic_DNA"/>
</dbReference>
<organism evidence="1 2">
    <name type="scientific">Chrysochromulina tobinii</name>
    <dbReference type="NCBI Taxonomy" id="1460289"/>
    <lineage>
        <taxon>Eukaryota</taxon>
        <taxon>Haptista</taxon>
        <taxon>Haptophyta</taxon>
        <taxon>Prymnesiophyceae</taxon>
        <taxon>Prymnesiales</taxon>
        <taxon>Chrysochromulinaceae</taxon>
        <taxon>Chrysochromulina</taxon>
    </lineage>
</organism>
<dbReference type="OrthoDB" id="426882at2759"/>
<sequence>MRDVSHTVVQQVLVVHEQHPQPVGCDRRLLSLIGLLKTERRQVSLLYRKHVAEREQSPRTAELARLLGIVNFAPADLESSCLRAPPALYRFTGRMRQLARIAQTGWFDLVLIGVWFWNDPLPAFAELTLPLFRAHSPNHRQPYVALIVDDAHAERAERLARWESDPLVRRTYEQQAASLVPRLRLLYSLADAVLHVSAADQHLERSAFASLKHVRWLLMRTPLRQMRTGGGAADGGWGSLRTGGGAADGGLGSRYVGFLGNGQTATNHQGVQWFLIHCWPRLRALDPTLRLRLVGRSPGATVNGSGVFDCDRALARADGAPRCGWAWGTPYLGTEKKNGIDELGFLTSPQMIAELRIWRAMIAPIRATTGINTKLLVALELGVPLVLTRAAASPLGLDAPAEASTAAPAALLADEADEFNDAILRLSSGTPDAWAAASQAALATYARMERDDPAASDMAALLKASCSRSYYVPQHELSSQREVLRLGRLDECSILDVSAVCSGRT</sequence>
<dbReference type="Pfam" id="PF13692">
    <property type="entry name" value="Glyco_trans_1_4"/>
    <property type="match status" value="1"/>
</dbReference>
<dbReference type="AlphaFoldDB" id="A0A0M0JQZ7"/>
<comment type="caution">
    <text evidence="1">The sequence shown here is derived from an EMBL/GenBank/DDBJ whole genome shotgun (WGS) entry which is preliminary data.</text>
</comment>
<gene>
    <name evidence="1" type="ORF">Ctob_005582</name>
</gene>
<keyword evidence="2" id="KW-1185">Reference proteome</keyword>
<evidence type="ECO:0000313" key="2">
    <source>
        <dbReference type="Proteomes" id="UP000037460"/>
    </source>
</evidence>
<accession>A0A0M0JQZ7</accession>
<evidence type="ECO:0008006" key="3">
    <source>
        <dbReference type="Google" id="ProtNLM"/>
    </source>
</evidence>
<dbReference type="Proteomes" id="UP000037460">
    <property type="component" value="Unassembled WGS sequence"/>
</dbReference>
<proteinExistence type="predicted"/>
<evidence type="ECO:0000313" key="1">
    <source>
        <dbReference type="EMBL" id="KOO28732.1"/>
    </source>
</evidence>
<name>A0A0M0JQZ7_9EUKA</name>
<reference evidence="2" key="1">
    <citation type="journal article" date="2015" name="PLoS Genet.">
        <title>Genome Sequence and Transcriptome Analyses of Chrysochromulina tobin: Metabolic Tools for Enhanced Algal Fitness in the Prominent Order Prymnesiales (Haptophyceae).</title>
        <authorList>
            <person name="Hovde B.T."/>
            <person name="Deodato C.R."/>
            <person name="Hunsperger H.M."/>
            <person name="Ryken S.A."/>
            <person name="Yost W."/>
            <person name="Jha R.K."/>
            <person name="Patterson J."/>
            <person name="Monnat R.J. Jr."/>
            <person name="Barlow S.B."/>
            <person name="Starkenburg S.R."/>
            <person name="Cattolico R.A."/>
        </authorList>
    </citation>
    <scope>NUCLEOTIDE SEQUENCE</scope>
    <source>
        <strain evidence="2">CCMP291</strain>
    </source>
</reference>
<protein>
    <recommendedName>
        <fullName evidence="3">Glycosyltransferase</fullName>
    </recommendedName>
</protein>
<dbReference type="Gene3D" id="3.40.50.2000">
    <property type="entry name" value="Glycogen Phosphorylase B"/>
    <property type="match status" value="1"/>
</dbReference>